<keyword evidence="1" id="KW-0812">Transmembrane</keyword>
<proteinExistence type="predicted"/>
<gene>
    <name evidence="2" type="ORF">A3Q56_06356</name>
</gene>
<sequence>MNKYKRHGFERDPMTKEVSERIIYMLNNEPTLPDITRKSLIAMDFVRFSIVFASIVLINILYSHYYLTFINITKDEKLLSKDVKFDLRGCKSLKKTWSTTNKALLSLYSIEMIKVLKFEIVLDHLSLWEDVDSFIKHYDSTRKNLNFYPFLDILYKNFEKQVNKMVESVHDSLTIKCVIKLVLHQINHLQMFIKYQISKVSHHNYMEKYDKMFRLLNDSERYCNHVCLNEMDNILNTNNIPTLRKLRLIESEEKFIQMYNKPKEIKIKKNSNSDNYETLPSINSHVTIQNERYLPSIQNTLQFDAFKPNYTITDYENRPINAIVNINPPLSKSLCFIMSVFFTSLGIFDIIVSKYSMFFPQMIAGLMFIIMGINSAIFNYEHYLKSNKYKIILYIIYIFLTIIIILFGIFYYMCKFCLLYQIYLPFNVYVQINSLFLDNYGFKENFDYTYEITSCVANCTLLICTLGILLSLDKCVKILKKQIFSFRTQLPSYVVLTMHKHKKSLF</sequence>
<organism evidence="2 3">
    <name type="scientific">Intoshia linei</name>
    <dbReference type="NCBI Taxonomy" id="1819745"/>
    <lineage>
        <taxon>Eukaryota</taxon>
        <taxon>Metazoa</taxon>
        <taxon>Spiralia</taxon>
        <taxon>Lophotrochozoa</taxon>
        <taxon>Mesozoa</taxon>
        <taxon>Orthonectida</taxon>
        <taxon>Rhopaluridae</taxon>
        <taxon>Intoshia</taxon>
    </lineage>
</organism>
<evidence type="ECO:0000313" key="3">
    <source>
        <dbReference type="Proteomes" id="UP000078046"/>
    </source>
</evidence>
<protein>
    <submittedName>
        <fullName evidence="2">Uncharacterized protein</fullName>
    </submittedName>
</protein>
<dbReference type="EMBL" id="LWCA01001094">
    <property type="protein sequence ID" value="OAF65933.1"/>
    <property type="molecule type" value="Genomic_DNA"/>
</dbReference>
<feature type="transmembrane region" description="Helical" evidence="1">
    <location>
        <begin position="334"/>
        <end position="352"/>
    </location>
</feature>
<name>A0A177AX40_9BILA</name>
<feature type="transmembrane region" description="Helical" evidence="1">
    <location>
        <begin position="391"/>
        <end position="413"/>
    </location>
</feature>
<dbReference type="AlphaFoldDB" id="A0A177AX40"/>
<keyword evidence="1" id="KW-0472">Membrane</keyword>
<accession>A0A177AX40</accession>
<feature type="non-terminal residue" evidence="2">
    <location>
        <position position="506"/>
    </location>
</feature>
<dbReference type="Proteomes" id="UP000078046">
    <property type="component" value="Unassembled WGS sequence"/>
</dbReference>
<reference evidence="2 3" key="1">
    <citation type="submission" date="2016-04" db="EMBL/GenBank/DDBJ databases">
        <title>The genome of Intoshia linei affirms orthonectids as highly simplified spiralians.</title>
        <authorList>
            <person name="Mikhailov K.V."/>
            <person name="Slusarev G.S."/>
            <person name="Nikitin M.A."/>
            <person name="Logacheva M.D."/>
            <person name="Penin A."/>
            <person name="Aleoshin V."/>
            <person name="Panchin Y.V."/>
        </authorList>
    </citation>
    <scope>NUCLEOTIDE SEQUENCE [LARGE SCALE GENOMIC DNA]</scope>
    <source>
        <strain evidence="2">Intl2013</strain>
        <tissue evidence="2">Whole animal</tissue>
    </source>
</reference>
<feature type="transmembrane region" description="Helical" evidence="1">
    <location>
        <begin position="358"/>
        <end position="379"/>
    </location>
</feature>
<evidence type="ECO:0000313" key="2">
    <source>
        <dbReference type="EMBL" id="OAF65933.1"/>
    </source>
</evidence>
<comment type="caution">
    <text evidence="2">The sequence shown here is derived from an EMBL/GenBank/DDBJ whole genome shotgun (WGS) entry which is preliminary data.</text>
</comment>
<evidence type="ECO:0000256" key="1">
    <source>
        <dbReference type="SAM" id="Phobius"/>
    </source>
</evidence>
<feature type="transmembrane region" description="Helical" evidence="1">
    <location>
        <begin position="45"/>
        <end position="67"/>
    </location>
</feature>
<keyword evidence="3" id="KW-1185">Reference proteome</keyword>
<feature type="transmembrane region" description="Helical" evidence="1">
    <location>
        <begin position="448"/>
        <end position="472"/>
    </location>
</feature>
<keyword evidence="1" id="KW-1133">Transmembrane helix</keyword>